<comment type="catalytic activity">
    <reaction evidence="15">
        <text>O-phospho-L-tyrosyl-[protein] + H2O = L-tyrosyl-[protein] + phosphate</text>
        <dbReference type="Rhea" id="RHEA:10684"/>
        <dbReference type="Rhea" id="RHEA-COMP:10136"/>
        <dbReference type="Rhea" id="RHEA-COMP:20101"/>
        <dbReference type="ChEBI" id="CHEBI:15377"/>
        <dbReference type="ChEBI" id="CHEBI:43474"/>
        <dbReference type="ChEBI" id="CHEBI:46858"/>
        <dbReference type="ChEBI" id="CHEBI:61978"/>
        <dbReference type="EC" id="3.1.3.48"/>
    </reaction>
</comment>
<keyword evidence="6" id="KW-0677">Repeat</keyword>
<reference evidence="20 21" key="1">
    <citation type="journal article" date="2017" name="Curr. Biol.">
        <title>Genome architecture and evolution of a unichromosomal asexual nematode.</title>
        <authorList>
            <person name="Fradin H."/>
            <person name="Zegar C."/>
            <person name="Gutwein M."/>
            <person name="Lucas J."/>
            <person name="Kovtun M."/>
            <person name="Corcoran D."/>
            <person name="Baugh L.R."/>
            <person name="Kiontke K."/>
            <person name="Gunsalus K."/>
            <person name="Fitch D.H."/>
            <person name="Piano F."/>
        </authorList>
    </citation>
    <scope>NUCLEOTIDE SEQUENCE [LARGE SCALE GENOMIC DNA]</scope>
    <source>
        <strain evidence="20">PF1309</strain>
    </source>
</reference>
<dbReference type="GO" id="GO:0007420">
    <property type="term" value="P:brain development"/>
    <property type="evidence" value="ECO:0007669"/>
    <property type="project" value="TreeGrafter"/>
</dbReference>
<comment type="similarity">
    <text evidence="2">Belongs to the protein-tyrosine phosphatase family. Receptor class 2A subfamily.</text>
</comment>
<dbReference type="GO" id="GO:0030424">
    <property type="term" value="C:axon"/>
    <property type="evidence" value="ECO:0007669"/>
    <property type="project" value="TreeGrafter"/>
</dbReference>
<dbReference type="SMART" id="SM00060">
    <property type="entry name" value="FN3"/>
    <property type="match status" value="4"/>
</dbReference>
<dbReference type="CDD" id="cd00063">
    <property type="entry name" value="FN3"/>
    <property type="match status" value="4"/>
</dbReference>
<gene>
    <name evidence="20" type="ORF">WR25_05252</name>
</gene>
<dbReference type="Gene3D" id="2.60.40.10">
    <property type="entry name" value="Immunoglobulins"/>
    <property type="match status" value="7"/>
</dbReference>
<feature type="signal peptide" evidence="17">
    <location>
        <begin position="1"/>
        <end position="23"/>
    </location>
</feature>
<dbReference type="InterPro" id="IPR003599">
    <property type="entry name" value="Ig_sub"/>
</dbReference>
<dbReference type="EC" id="3.1.3.48" evidence="3"/>
<evidence type="ECO:0000256" key="11">
    <source>
        <dbReference type="ARBA" id="ARBA00023157"/>
    </source>
</evidence>
<dbReference type="OrthoDB" id="10253954at2759"/>
<evidence type="ECO:0000256" key="3">
    <source>
        <dbReference type="ARBA" id="ARBA00013064"/>
    </source>
</evidence>
<feature type="domain" description="Fibronectin type-III" evidence="19">
    <location>
        <begin position="419"/>
        <end position="515"/>
    </location>
</feature>
<evidence type="ECO:0000313" key="20">
    <source>
        <dbReference type="EMBL" id="PAV89110.1"/>
    </source>
</evidence>
<keyword evidence="11" id="KW-1015">Disulfide bond</keyword>
<dbReference type="SMART" id="SM00409">
    <property type="entry name" value="IG"/>
    <property type="match status" value="3"/>
</dbReference>
<evidence type="ECO:0000256" key="2">
    <source>
        <dbReference type="ARBA" id="ARBA00010504"/>
    </source>
</evidence>
<dbReference type="CDD" id="cd00096">
    <property type="entry name" value="Ig"/>
    <property type="match status" value="1"/>
</dbReference>
<dbReference type="InterPro" id="IPR013783">
    <property type="entry name" value="Ig-like_fold"/>
</dbReference>
<dbReference type="GO" id="GO:0004725">
    <property type="term" value="F:protein tyrosine phosphatase activity"/>
    <property type="evidence" value="ECO:0007669"/>
    <property type="project" value="UniProtKB-EC"/>
</dbReference>
<evidence type="ECO:0000256" key="10">
    <source>
        <dbReference type="ARBA" id="ARBA00023136"/>
    </source>
</evidence>
<dbReference type="SUPFAM" id="SSF49265">
    <property type="entry name" value="Fibronectin type III"/>
    <property type="match status" value="2"/>
</dbReference>
<dbReference type="SMART" id="SM00408">
    <property type="entry name" value="IGc2"/>
    <property type="match status" value="3"/>
</dbReference>
<dbReference type="PROSITE" id="PS50835">
    <property type="entry name" value="IG_LIKE"/>
    <property type="match status" value="3"/>
</dbReference>
<dbReference type="FunFam" id="2.60.40.10:FF:000032">
    <property type="entry name" value="palladin isoform X1"/>
    <property type="match status" value="1"/>
</dbReference>
<evidence type="ECO:0000259" key="18">
    <source>
        <dbReference type="PROSITE" id="PS50835"/>
    </source>
</evidence>
<keyword evidence="12" id="KW-0675">Receptor</keyword>
<feature type="domain" description="Ig-like" evidence="18">
    <location>
        <begin position="231"/>
        <end position="302"/>
    </location>
</feature>
<evidence type="ECO:0000256" key="1">
    <source>
        <dbReference type="ARBA" id="ARBA00004167"/>
    </source>
</evidence>
<keyword evidence="8" id="KW-0904">Protein phosphatase</keyword>
<evidence type="ECO:0000256" key="5">
    <source>
        <dbReference type="ARBA" id="ARBA00022729"/>
    </source>
</evidence>
<dbReference type="GO" id="GO:0005886">
    <property type="term" value="C:plasma membrane"/>
    <property type="evidence" value="ECO:0007669"/>
    <property type="project" value="TreeGrafter"/>
</dbReference>
<evidence type="ECO:0000256" key="17">
    <source>
        <dbReference type="SAM" id="SignalP"/>
    </source>
</evidence>
<evidence type="ECO:0000256" key="15">
    <source>
        <dbReference type="ARBA" id="ARBA00051722"/>
    </source>
</evidence>
<evidence type="ECO:0000256" key="6">
    <source>
        <dbReference type="ARBA" id="ARBA00022737"/>
    </source>
</evidence>
<comment type="subcellular location">
    <subcellularLocation>
        <location evidence="1">Membrane</location>
        <topology evidence="1">Single-pass membrane protein</topology>
    </subcellularLocation>
</comment>
<feature type="domain" description="Fibronectin type-III" evidence="19">
    <location>
        <begin position="519"/>
        <end position="608"/>
    </location>
</feature>
<evidence type="ECO:0000256" key="9">
    <source>
        <dbReference type="ARBA" id="ARBA00022989"/>
    </source>
</evidence>
<dbReference type="Proteomes" id="UP000218231">
    <property type="component" value="Unassembled WGS sequence"/>
</dbReference>
<evidence type="ECO:0000256" key="7">
    <source>
        <dbReference type="ARBA" id="ARBA00022801"/>
    </source>
</evidence>
<dbReference type="PROSITE" id="PS50853">
    <property type="entry name" value="FN3"/>
    <property type="match status" value="4"/>
</dbReference>
<dbReference type="InterPro" id="IPR036116">
    <property type="entry name" value="FN3_sf"/>
</dbReference>
<dbReference type="InterPro" id="IPR003961">
    <property type="entry name" value="FN3_dom"/>
</dbReference>
<sequence>MPKKRHLVQTITAFLLTVQIATAIDDSARLVVRPDSSAVEFGSKVAFFCRADGNPLPPIQWNINGKTADTENQRLTIISKSYGISTLRLDPVQLEDNGTVISCHADNGVGHPVFAEATLLVLKKDTRPEGFPQIVVHPALRTIENGKTAYVSCRVSGDPRPKVLWLRDSIPLDMRADSRYSVSTIGNPGALMIQHAREEDQGIYECIARNIHGVSHSKQANLYVKVRRVPPYFSYKLEKLYRVAQGGSINLTCVAVGYPMPRVFWRKPGQTVNLDDSISAPIGKNLLTLTNVEHSDNFTCVAVSPLGNIEATTHILVLPLPTPPKDVKITGITSTGLTVTWKPPKFDQPILNYVVKYRQRYGESKKWIEVKSPDTKLNIDGLEPFQQYEFTVAAEVEVGVGEASMVIEAQTDEQKPQSPPIKPQARSLSRDSLLVKWSPSERPNGVVTSYNVYYTNGSRDLPIEEWKLLTTKADELLATISELEIDTKYYIRVQAVNSKGTSPLSQVVTVQTIPGLPGQPPGLSAKALDAKRIALTWEKPLFSVPISGYVISYSTSDDVREITLTSPHEKHTVTALNPDTPYSFRVAAYTSRGQGEFTELAHEKTPSPTPSILPKFESTSKSLHIFWNMSSEFSVVMYRVKYCEKLMKPKKNDDVGSSEEQERRQNTKDSEPSRPWATIETKDTHANLTYLMPYTLYEVVVAAKVDDSWAEYSQAREFRTNEDG</sequence>
<dbReference type="Pfam" id="PF00041">
    <property type="entry name" value="fn3"/>
    <property type="match status" value="3"/>
</dbReference>
<organism evidence="20 21">
    <name type="scientific">Diploscapter pachys</name>
    <dbReference type="NCBI Taxonomy" id="2018661"/>
    <lineage>
        <taxon>Eukaryota</taxon>
        <taxon>Metazoa</taxon>
        <taxon>Ecdysozoa</taxon>
        <taxon>Nematoda</taxon>
        <taxon>Chromadorea</taxon>
        <taxon>Rhabditida</taxon>
        <taxon>Rhabditina</taxon>
        <taxon>Rhabditomorpha</taxon>
        <taxon>Rhabditoidea</taxon>
        <taxon>Rhabditidae</taxon>
        <taxon>Diploscapter</taxon>
    </lineage>
</organism>
<dbReference type="PANTHER" id="PTHR44170">
    <property type="entry name" value="PROTEIN SIDEKICK"/>
    <property type="match status" value="1"/>
</dbReference>
<dbReference type="InterPro" id="IPR013098">
    <property type="entry name" value="Ig_I-set"/>
</dbReference>
<keyword evidence="5 17" id="KW-0732">Signal</keyword>
<keyword evidence="4" id="KW-0812">Transmembrane</keyword>
<dbReference type="FunFam" id="2.60.40.10:FF:000010">
    <property type="entry name" value="receptor-type tyrosine-protein phosphatase delta isoform X1"/>
    <property type="match status" value="1"/>
</dbReference>
<evidence type="ECO:0000256" key="12">
    <source>
        <dbReference type="ARBA" id="ARBA00023170"/>
    </source>
</evidence>
<keyword evidence="7" id="KW-0378">Hydrolase</keyword>
<evidence type="ECO:0000313" key="21">
    <source>
        <dbReference type="Proteomes" id="UP000218231"/>
    </source>
</evidence>
<feature type="domain" description="Ig-like" evidence="18">
    <location>
        <begin position="132"/>
        <end position="223"/>
    </location>
</feature>
<dbReference type="InterPro" id="IPR007110">
    <property type="entry name" value="Ig-like_dom"/>
</dbReference>
<evidence type="ECO:0000256" key="8">
    <source>
        <dbReference type="ARBA" id="ARBA00022912"/>
    </source>
</evidence>
<dbReference type="STRING" id="2018661.A0A2A2LSH1"/>
<keyword evidence="10" id="KW-0472">Membrane</keyword>
<dbReference type="SUPFAM" id="SSF48726">
    <property type="entry name" value="Immunoglobulin"/>
    <property type="match status" value="3"/>
</dbReference>
<feature type="domain" description="Fibronectin type-III" evidence="19">
    <location>
        <begin position="323"/>
        <end position="414"/>
    </location>
</feature>
<dbReference type="FunFam" id="2.60.40.10:FF:000036">
    <property type="entry name" value="receptor-type tyrosine-protein phosphatase delta isoform X1"/>
    <property type="match status" value="1"/>
</dbReference>
<feature type="region of interest" description="Disordered" evidence="16">
    <location>
        <begin position="650"/>
        <end position="678"/>
    </location>
</feature>
<evidence type="ECO:0000256" key="14">
    <source>
        <dbReference type="ARBA" id="ARBA00023319"/>
    </source>
</evidence>
<proteinExistence type="inferred from homology"/>
<evidence type="ECO:0000256" key="13">
    <source>
        <dbReference type="ARBA" id="ARBA00023180"/>
    </source>
</evidence>
<keyword evidence="13" id="KW-0325">Glycoprotein</keyword>
<evidence type="ECO:0000259" key="19">
    <source>
        <dbReference type="PROSITE" id="PS50853"/>
    </source>
</evidence>
<dbReference type="AlphaFoldDB" id="A0A2A2LSH1"/>
<dbReference type="PRINTS" id="PR00014">
    <property type="entry name" value="FNTYPEIII"/>
</dbReference>
<dbReference type="PANTHER" id="PTHR44170:SF6">
    <property type="entry name" value="CONTACTIN"/>
    <property type="match status" value="1"/>
</dbReference>
<protein>
    <recommendedName>
        <fullName evidence="3">protein-tyrosine-phosphatase</fullName>
        <ecNumber evidence="3">3.1.3.48</ecNumber>
    </recommendedName>
</protein>
<keyword evidence="14" id="KW-0393">Immunoglobulin domain</keyword>
<evidence type="ECO:0000256" key="16">
    <source>
        <dbReference type="SAM" id="MobiDB-lite"/>
    </source>
</evidence>
<dbReference type="GO" id="GO:0098632">
    <property type="term" value="F:cell-cell adhesion mediator activity"/>
    <property type="evidence" value="ECO:0007669"/>
    <property type="project" value="TreeGrafter"/>
</dbReference>
<dbReference type="Pfam" id="PF07679">
    <property type="entry name" value="I-set"/>
    <property type="match status" value="2"/>
</dbReference>
<feature type="domain" description="Ig-like" evidence="18">
    <location>
        <begin position="28"/>
        <end position="120"/>
    </location>
</feature>
<dbReference type="InterPro" id="IPR036179">
    <property type="entry name" value="Ig-like_dom_sf"/>
</dbReference>
<feature type="compositionally biased region" description="Basic and acidic residues" evidence="16">
    <location>
        <begin position="650"/>
        <end position="672"/>
    </location>
</feature>
<dbReference type="InterPro" id="IPR003598">
    <property type="entry name" value="Ig_sub2"/>
</dbReference>
<feature type="domain" description="Fibronectin type-III" evidence="19">
    <location>
        <begin position="609"/>
        <end position="723"/>
    </location>
</feature>
<accession>A0A2A2LSH1</accession>
<keyword evidence="9" id="KW-1133">Transmembrane helix</keyword>
<comment type="caution">
    <text evidence="20">The sequence shown here is derived from an EMBL/GenBank/DDBJ whole genome shotgun (WGS) entry which is preliminary data.</text>
</comment>
<keyword evidence="21" id="KW-1185">Reference proteome</keyword>
<evidence type="ECO:0000256" key="4">
    <source>
        <dbReference type="ARBA" id="ARBA00022692"/>
    </source>
</evidence>
<name>A0A2A2LSH1_9BILA</name>
<dbReference type="Pfam" id="PF13927">
    <property type="entry name" value="Ig_3"/>
    <property type="match status" value="1"/>
</dbReference>
<feature type="chain" id="PRO_5012878142" description="protein-tyrosine-phosphatase" evidence="17">
    <location>
        <begin position="24"/>
        <end position="724"/>
    </location>
</feature>
<dbReference type="GO" id="GO:0007411">
    <property type="term" value="P:axon guidance"/>
    <property type="evidence" value="ECO:0007669"/>
    <property type="project" value="TreeGrafter"/>
</dbReference>
<dbReference type="EMBL" id="LIAE01006473">
    <property type="protein sequence ID" value="PAV89110.1"/>
    <property type="molecule type" value="Genomic_DNA"/>
</dbReference>